<accession>A0ABX7G2V9</accession>
<dbReference type="InterPro" id="IPR021762">
    <property type="entry name" value="DUF3325"/>
</dbReference>
<sequence length="109" mass="11359">MMALALFLLCFGSFGLLATSQFGHHRAIFGVPPSDVRASWLQGAGLGVLALGIALAIALDGGYGLLLLIALMAPAAMGQSVLLNLYPRALRLSIWLAPLALLLLVIAAY</sequence>
<dbReference type="EMBL" id="CP069213">
    <property type="protein sequence ID" value="QRH01624.1"/>
    <property type="molecule type" value="Genomic_DNA"/>
</dbReference>
<protein>
    <submittedName>
        <fullName evidence="2">DUF3325 family protein</fullName>
    </submittedName>
</protein>
<dbReference type="Pfam" id="PF11804">
    <property type="entry name" value="DUF3325"/>
    <property type="match status" value="1"/>
</dbReference>
<feature type="transmembrane region" description="Helical" evidence="1">
    <location>
        <begin position="92"/>
        <end position="108"/>
    </location>
</feature>
<feature type="transmembrane region" description="Helical" evidence="1">
    <location>
        <begin position="65"/>
        <end position="86"/>
    </location>
</feature>
<gene>
    <name evidence="2" type="ORF">JQC75_17545</name>
</gene>
<reference evidence="2 3" key="1">
    <citation type="journal article" date="2012" name="Antonie Van Leeuwenhoek">
        <title>Shewanella litorisediminis sp. nov., a gammaproteobacterium isolated from a tidal flat sediment.</title>
        <authorList>
            <person name="Lee M.H."/>
            <person name="Yoon J.H."/>
        </authorList>
    </citation>
    <scope>NUCLEOTIDE SEQUENCE [LARGE SCALE GENOMIC DNA]</scope>
    <source>
        <strain evidence="2 3">SMK1-12</strain>
    </source>
</reference>
<evidence type="ECO:0000313" key="3">
    <source>
        <dbReference type="Proteomes" id="UP000596252"/>
    </source>
</evidence>
<keyword evidence="1" id="KW-0812">Transmembrane</keyword>
<proteinExistence type="predicted"/>
<feature type="transmembrane region" description="Helical" evidence="1">
    <location>
        <begin position="40"/>
        <end position="58"/>
    </location>
</feature>
<keyword evidence="1" id="KW-1133">Transmembrane helix</keyword>
<dbReference type="Proteomes" id="UP000596252">
    <property type="component" value="Chromosome"/>
</dbReference>
<keyword evidence="1" id="KW-0472">Membrane</keyword>
<evidence type="ECO:0000256" key="1">
    <source>
        <dbReference type="SAM" id="Phobius"/>
    </source>
</evidence>
<keyword evidence="3" id="KW-1185">Reference proteome</keyword>
<evidence type="ECO:0000313" key="2">
    <source>
        <dbReference type="EMBL" id="QRH01624.1"/>
    </source>
</evidence>
<name>A0ABX7G2V9_9GAMM</name>
<organism evidence="2 3">
    <name type="scientific">Shewanella litorisediminis</name>
    <dbReference type="NCBI Taxonomy" id="1173586"/>
    <lineage>
        <taxon>Bacteria</taxon>
        <taxon>Pseudomonadati</taxon>
        <taxon>Pseudomonadota</taxon>
        <taxon>Gammaproteobacteria</taxon>
        <taxon>Alteromonadales</taxon>
        <taxon>Shewanellaceae</taxon>
        <taxon>Shewanella</taxon>
    </lineage>
</organism>